<evidence type="ECO:0000256" key="2">
    <source>
        <dbReference type="ARBA" id="ARBA00022771"/>
    </source>
</evidence>
<comment type="caution">
    <text evidence="7">The sequence shown here is derived from an EMBL/GenBank/DDBJ whole genome shotgun (WGS) entry which is preliminary data.</text>
</comment>
<proteinExistence type="predicted"/>
<keyword evidence="4 5" id="KW-0238">DNA-binding</keyword>
<sequence length="111" mass="13265">RVYGKQNKWCFVPCCTSTSISTPNKIFIRVPRDDFERKKRWFKAARRDVPKSKSEFFCWEDHFNLEEDMENYTRFKLMGGKILMKQDIVPHISNCQPDRKRTASSTLTRPN</sequence>
<dbReference type="GO" id="GO:0003677">
    <property type="term" value="F:DNA binding"/>
    <property type="evidence" value="ECO:0007669"/>
    <property type="project" value="UniProtKB-UniRule"/>
</dbReference>
<feature type="non-terminal residue" evidence="7">
    <location>
        <position position="1"/>
    </location>
</feature>
<dbReference type="GO" id="GO:0008270">
    <property type="term" value="F:zinc ion binding"/>
    <property type="evidence" value="ECO:0007669"/>
    <property type="project" value="UniProtKB-KW"/>
</dbReference>
<keyword evidence="1" id="KW-0479">Metal-binding</keyword>
<keyword evidence="2 5" id="KW-0863">Zinc-finger</keyword>
<reference evidence="7 8" key="1">
    <citation type="journal article" date="2023" name="Insect Mol. Biol.">
        <title>Genome sequencing provides insights into the evolution of gene families encoding plant cell wall-degrading enzymes in longhorned beetles.</title>
        <authorList>
            <person name="Shin N.R."/>
            <person name="Okamura Y."/>
            <person name="Kirsch R."/>
            <person name="Pauchet Y."/>
        </authorList>
    </citation>
    <scope>NUCLEOTIDE SEQUENCE [LARGE SCALE GENOMIC DNA]</scope>
    <source>
        <strain evidence="7">EAD_L_NR</strain>
    </source>
</reference>
<evidence type="ECO:0000256" key="4">
    <source>
        <dbReference type="ARBA" id="ARBA00023125"/>
    </source>
</evidence>
<dbReference type="EMBL" id="JANEYG010000080">
    <property type="protein sequence ID" value="KAJ8914113.1"/>
    <property type="molecule type" value="Genomic_DNA"/>
</dbReference>
<evidence type="ECO:0000256" key="5">
    <source>
        <dbReference type="PROSITE-ProRule" id="PRU00309"/>
    </source>
</evidence>
<dbReference type="PROSITE" id="PS50950">
    <property type="entry name" value="ZF_THAP"/>
    <property type="match status" value="1"/>
</dbReference>
<protein>
    <recommendedName>
        <fullName evidence="6">THAP-type domain-containing protein</fullName>
    </recommendedName>
</protein>
<accession>A0AAV8VIT2</accession>
<keyword evidence="8" id="KW-1185">Reference proteome</keyword>
<evidence type="ECO:0000313" key="7">
    <source>
        <dbReference type="EMBL" id="KAJ8914113.1"/>
    </source>
</evidence>
<dbReference type="InterPro" id="IPR006612">
    <property type="entry name" value="THAP_Znf"/>
</dbReference>
<gene>
    <name evidence="7" type="ORF">NQ315_014310</name>
</gene>
<dbReference type="SUPFAM" id="SSF57716">
    <property type="entry name" value="Glucocorticoid receptor-like (DNA-binding domain)"/>
    <property type="match status" value="1"/>
</dbReference>
<dbReference type="Pfam" id="PF05485">
    <property type="entry name" value="THAP"/>
    <property type="match status" value="1"/>
</dbReference>
<evidence type="ECO:0000256" key="3">
    <source>
        <dbReference type="ARBA" id="ARBA00022833"/>
    </source>
</evidence>
<name>A0AAV8VIT2_9CUCU</name>
<organism evidence="7 8">
    <name type="scientific">Exocentrus adspersus</name>
    <dbReference type="NCBI Taxonomy" id="1586481"/>
    <lineage>
        <taxon>Eukaryota</taxon>
        <taxon>Metazoa</taxon>
        <taxon>Ecdysozoa</taxon>
        <taxon>Arthropoda</taxon>
        <taxon>Hexapoda</taxon>
        <taxon>Insecta</taxon>
        <taxon>Pterygota</taxon>
        <taxon>Neoptera</taxon>
        <taxon>Endopterygota</taxon>
        <taxon>Coleoptera</taxon>
        <taxon>Polyphaga</taxon>
        <taxon>Cucujiformia</taxon>
        <taxon>Chrysomeloidea</taxon>
        <taxon>Cerambycidae</taxon>
        <taxon>Lamiinae</taxon>
        <taxon>Acanthocinini</taxon>
        <taxon>Exocentrus</taxon>
    </lineage>
</organism>
<dbReference type="AlphaFoldDB" id="A0AAV8VIT2"/>
<evidence type="ECO:0000313" key="8">
    <source>
        <dbReference type="Proteomes" id="UP001159042"/>
    </source>
</evidence>
<evidence type="ECO:0000256" key="1">
    <source>
        <dbReference type="ARBA" id="ARBA00022723"/>
    </source>
</evidence>
<keyword evidence="3" id="KW-0862">Zinc</keyword>
<evidence type="ECO:0000259" key="6">
    <source>
        <dbReference type="PROSITE" id="PS50950"/>
    </source>
</evidence>
<feature type="domain" description="THAP-type" evidence="6">
    <location>
        <begin position="6"/>
        <end position="93"/>
    </location>
</feature>
<dbReference type="Proteomes" id="UP001159042">
    <property type="component" value="Unassembled WGS sequence"/>
</dbReference>